<proteinExistence type="predicted"/>
<organism evidence="1 2">
    <name type="scientific">Araneus ventricosus</name>
    <name type="common">Orbweaver spider</name>
    <name type="synonym">Epeira ventricosa</name>
    <dbReference type="NCBI Taxonomy" id="182803"/>
    <lineage>
        <taxon>Eukaryota</taxon>
        <taxon>Metazoa</taxon>
        <taxon>Ecdysozoa</taxon>
        <taxon>Arthropoda</taxon>
        <taxon>Chelicerata</taxon>
        <taxon>Arachnida</taxon>
        <taxon>Araneae</taxon>
        <taxon>Araneomorphae</taxon>
        <taxon>Entelegynae</taxon>
        <taxon>Araneoidea</taxon>
        <taxon>Araneidae</taxon>
        <taxon>Araneus</taxon>
    </lineage>
</organism>
<name>A0A4Y2ME90_ARAVE</name>
<dbReference type="OrthoDB" id="6445883at2759"/>
<comment type="caution">
    <text evidence="1">The sequence shown here is derived from an EMBL/GenBank/DDBJ whole genome shotgun (WGS) entry which is preliminary data.</text>
</comment>
<protein>
    <submittedName>
        <fullName evidence="1">Uncharacterized protein</fullName>
    </submittedName>
</protein>
<dbReference type="AlphaFoldDB" id="A0A4Y2ME90"/>
<sequence length="118" mass="13249">MLLFLLDEIEGEERVSIASKCFTEYPSPKPWNTKHVGFKNREEFTQVPSASILIAASEKNPNACIFCSGIHKSGDCFKARKMSSEERQTAFQNSRSYFLCLEKGHVIAKCGGKISRVI</sequence>
<gene>
    <name evidence="1" type="ORF">AVEN_11505_1</name>
</gene>
<dbReference type="Proteomes" id="UP000499080">
    <property type="component" value="Unassembled WGS sequence"/>
</dbReference>
<evidence type="ECO:0000313" key="1">
    <source>
        <dbReference type="EMBL" id="GBN24772.1"/>
    </source>
</evidence>
<accession>A0A4Y2ME90</accession>
<evidence type="ECO:0000313" key="2">
    <source>
        <dbReference type="Proteomes" id="UP000499080"/>
    </source>
</evidence>
<reference evidence="1 2" key="1">
    <citation type="journal article" date="2019" name="Sci. Rep.">
        <title>Orb-weaving spider Araneus ventricosus genome elucidates the spidroin gene catalogue.</title>
        <authorList>
            <person name="Kono N."/>
            <person name="Nakamura H."/>
            <person name="Ohtoshi R."/>
            <person name="Moran D.A.P."/>
            <person name="Shinohara A."/>
            <person name="Yoshida Y."/>
            <person name="Fujiwara M."/>
            <person name="Mori M."/>
            <person name="Tomita M."/>
            <person name="Arakawa K."/>
        </authorList>
    </citation>
    <scope>NUCLEOTIDE SEQUENCE [LARGE SCALE GENOMIC DNA]</scope>
</reference>
<dbReference type="EMBL" id="BGPR01007165">
    <property type="protein sequence ID" value="GBN24772.1"/>
    <property type="molecule type" value="Genomic_DNA"/>
</dbReference>
<keyword evidence="2" id="KW-1185">Reference proteome</keyword>